<feature type="region of interest" description="Disordered" evidence="3">
    <location>
        <begin position="915"/>
        <end position="952"/>
    </location>
</feature>
<evidence type="ECO:0000259" key="5">
    <source>
        <dbReference type="PROSITE" id="PS51194"/>
    </source>
</evidence>
<dbReference type="SMART" id="SM00490">
    <property type="entry name" value="HELICc"/>
    <property type="match status" value="1"/>
</dbReference>
<feature type="compositionally biased region" description="Basic and acidic residues" evidence="3">
    <location>
        <begin position="1210"/>
        <end position="1255"/>
    </location>
</feature>
<feature type="compositionally biased region" description="Polar residues" evidence="3">
    <location>
        <begin position="1585"/>
        <end position="1596"/>
    </location>
</feature>
<dbReference type="GO" id="GO:0004386">
    <property type="term" value="F:helicase activity"/>
    <property type="evidence" value="ECO:0007669"/>
    <property type="project" value="TreeGrafter"/>
</dbReference>
<dbReference type="InterPro" id="IPR011545">
    <property type="entry name" value="DEAD/DEAH_box_helicase_dom"/>
</dbReference>
<dbReference type="InterPro" id="IPR014001">
    <property type="entry name" value="Helicase_ATP-bd"/>
</dbReference>
<evidence type="ECO:0008006" key="8">
    <source>
        <dbReference type="Google" id="ProtNLM"/>
    </source>
</evidence>
<dbReference type="SMART" id="SM00487">
    <property type="entry name" value="DEXDc"/>
    <property type="match status" value="1"/>
</dbReference>
<name>E4XGS7_OIKDI</name>
<dbReference type="Gene3D" id="2.30.30.140">
    <property type="match status" value="1"/>
</dbReference>
<feature type="region of interest" description="Disordered" evidence="3">
    <location>
        <begin position="44"/>
        <end position="80"/>
    </location>
</feature>
<dbReference type="Pfam" id="PF00271">
    <property type="entry name" value="Helicase_C"/>
    <property type="match status" value="1"/>
</dbReference>
<reference evidence="6" key="1">
    <citation type="journal article" date="2010" name="Science">
        <title>Plasticity of animal genome architecture unmasked by rapid evolution of a pelagic tunicate.</title>
        <authorList>
            <person name="Denoeud F."/>
            <person name="Henriet S."/>
            <person name="Mungpakdee S."/>
            <person name="Aury J.M."/>
            <person name="Da Silva C."/>
            <person name="Brinkmann H."/>
            <person name="Mikhaleva J."/>
            <person name="Olsen L.C."/>
            <person name="Jubin C."/>
            <person name="Canestro C."/>
            <person name="Bouquet J.M."/>
            <person name="Danks G."/>
            <person name="Poulain J."/>
            <person name="Campsteijn C."/>
            <person name="Adamski M."/>
            <person name="Cross I."/>
            <person name="Yadetie F."/>
            <person name="Muffato M."/>
            <person name="Louis A."/>
            <person name="Butcher S."/>
            <person name="Tsagkogeorga G."/>
            <person name="Konrad A."/>
            <person name="Singh S."/>
            <person name="Jensen M.F."/>
            <person name="Cong E.H."/>
            <person name="Eikeseth-Otteraa H."/>
            <person name="Noel B."/>
            <person name="Anthouard V."/>
            <person name="Porcel B.M."/>
            <person name="Kachouri-Lafond R."/>
            <person name="Nishino A."/>
            <person name="Ugolini M."/>
            <person name="Chourrout P."/>
            <person name="Nishida H."/>
            <person name="Aasland R."/>
            <person name="Huzurbazar S."/>
            <person name="Westhof E."/>
            <person name="Delsuc F."/>
            <person name="Lehrach H."/>
            <person name="Reinhardt R."/>
            <person name="Weissenbach J."/>
            <person name="Roy S.W."/>
            <person name="Artiguenave F."/>
            <person name="Postlethwait J.H."/>
            <person name="Manak J.R."/>
            <person name="Thompson E.M."/>
            <person name="Jaillon O."/>
            <person name="Du Pasquier L."/>
            <person name="Boudinot P."/>
            <person name="Liberles D.A."/>
            <person name="Volff J.N."/>
            <person name="Philippe H."/>
            <person name="Lenhard B."/>
            <person name="Roest Crollius H."/>
            <person name="Wincker P."/>
            <person name="Chourrout D."/>
        </authorList>
    </citation>
    <scope>NUCLEOTIDE SEQUENCE [LARGE SCALE GENOMIC DNA]</scope>
</reference>
<feature type="compositionally biased region" description="Polar residues" evidence="3">
    <location>
        <begin position="1256"/>
        <end position="1265"/>
    </location>
</feature>
<feature type="region of interest" description="Disordered" evidence="3">
    <location>
        <begin position="1201"/>
        <end position="1274"/>
    </location>
</feature>
<dbReference type="EMBL" id="FN653049">
    <property type="protein sequence ID" value="CBY09875.1"/>
    <property type="molecule type" value="Genomic_DNA"/>
</dbReference>
<organism evidence="6">
    <name type="scientific">Oikopleura dioica</name>
    <name type="common">Tunicate</name>
    <dbReference type="NCBI Taxonomy" id="34765"/>
    <lineage>
        <taxon>Eukaryota</taxon>
        <taxon>Metazoa</taxon>
        <taxon>Chordata</taxon>
        <taxon>Tunicata</taxon>
        <taxon>Appendicularia</taxon>
        <taxon>Copelata</taxon>
        <taxon>Oikopleuridae</taxon>
        <taxon>Oikopleura</taxon>
    </lineage>
</organism>
<evidence type="ECO:0000256" key="1">
    <source>
        <dbReference type="ARBA" id="ARBA00022741"/>
    </source>
</evidence>
<dbReference type="PROSITE" id="PS51192">
    <property type="entry name" value="HELICASE_ATP_BIND_1"/>
    <property type="match status" value="1"/>
</dbReference>
<dbReference type="InterPro" id="IPR027417">
    <property type="entry name" value="P-loop_NTPase"/>
</dbReference>
<dbReference type="PANTHER" id="PTHR18934:SF113">
    <property type="entry name" value="ATP-DEPENDENT RNA HELICASE TDRD9"/>
    <property type="match status" value="1"/>
</dbReference>
<evidence type="ECO:0000259" key="4">
    <source>
        <dbReference type="PROSITE" id="PS51192"/>
    </source>
</evidence>
<dbReference type="OrthoDB" id="66977at2759"/>
<evidence type="ECO:0000313" key="6">
    <source>
        <dbReference type="EMBL" id="CBY09875.1"/>
    </source>
</evidence>
<proteinExistence type="predicted"/>
<dbReference type="GO" id="GO:0003723">
    <property type="term" value="F:RNA binding"/>
    <property type="evidence" value="ECO:0007669"/>
    <property type="project" value="TreeGrafter"/>
</dbReference>
<protein>
    <recommendedName>
        <fullName evidence="8">RNA helicase</fullName>
    </recommendedName>
</protein>
<dbReference type="Gene3D" id="3.40.50.300">
    <property type="entry name" value="P-loop containing nucleotide triphosphate hydrolases"/>
    <property type="match status" value="2"/>
</dbReference>
<keyword evidence="1" id="KW-0547">Nucleotide-binding</keyword>
<gene>
    <name evidence="6" type="ORF">GSOID_T00010692001</name>
</gene>
<keyword evidence="7" id="KW-1185">Reference proteome</keyword>
<feature type="compositionally biased region" description="Acidic residues" evidence="3">
    <location>
        <begin position="57"/>
        <end position="80"/>
    </location>
</feature>
<dbReference type="GO" id="GO:0005524">
    <property type="term" value="F:ATP binding"/>
    <property type="evidence" value="ECO:0007669"/>
    <property type="project" value="UniProtKB-KW"/>
</dbReference>
<dbReference type="InParanoid" id="E4XGS7"/>
<dbReference type="SUPFAM" id="SSF63748">
    <property type="entry name" value="Tudor/PWWP/MBT"/>
    <property type="match status" value="1"/>
</dbReference>
<evidence type="ECO:0000313" key="7">
    <source>
        <dbReference type="Proteomes" id="UP000001307"/>
    </source>
</evidence>
<dbReference type="PROSITE" id="PS51194">
    <property type="entry name" value="HELICASE_CTER"/>
    <property type="match status" value="1"/>
</dbReference>
<dbReference type="Pfam" id="PF00270">
    <property type="entry name" value="DEAD"/>
    <property type="match status" value="1"/>
</dbReference>
<evidence type="ECO:0000256" key="2">
    <source>
        <dbReference type="ARBA" id="ARBA00022840"/>
    </source>
</evidence>
<feature type="compositionally biased region" description="Polar residues" evidence="3">
    <location>
        <begin position="915"/>
        <end position="924"/>
    </location>
</feature>
<dbReference type="SUPFAM" id="SSF52540">
    <property type="entry name" value="P-loop containing nucleoside triphosphate hydrolases"/>
    <property type="match status" value="1"/>
</dbReference>
<dbReference type="PANTHER" id="PTHR18934">
    <property type="entry name" value="ATP-DEPENDENT RNA HELICASE"/>
    <property type="match status" value="1"/>
</dbReference>
<keyword evidence="2" id="KW-0067">ATP-binding</keyword>
<dbReference type="CDD" id="cd20379">
    <property type="entry name" value="Tudor_dTUD-like"/>
    <property type="match status" value="1"/>
</dbReference>
<accession>E4XGS7</accession>
<dbReference type="CDD" id="cd18791">
    <property type="entry name" value="SF2_C_RHA"/>
    <property type="match status" value="1"/>
</dbReference>
<feature type="domain" description="Helicase C-terminal" evidence="5">
    <location>
        <begin position="366"/>
        <end position="540"/>
    </location>
</feature>
<feature type="region of interest" description="Disordered" evidence="3">
    <location>
        <begin position="1551"/>
        <end position="1596"/>
    </location>
</feature>
<dbReference type="Proteomes" id="UP000001307">
    <property type="component" value="Unassembled WGS sequence"/>
</dbReference>
<feature type="compositionally biased region" description="Basic and acidic residues" evidence="3">
    <location>
        <begin position="1559"/>
        <end position="1584"/>
    </location>
</feature>
<dbReference type="CDD" id="cd17917">
    <property type="entry name" value="DEXHc_RHA-like"/>
    <property type="match status" value="1"/>
</dbReference>
<sequence>MVESDAESSDTDLFAEFAASVCSTVKSEKSLTKNSRIDAESVISDNTSIHTYVPSDDSSEGQSPDEDEREEPEDKFEGVEEMSDISGTCAYTEMGSSLPGSVGMKKAADRDIELQEEAEYQNVYRKYYPFEERSKEVFPIAAKREEIIEAIFNTRQSRVCIIKGETGCGKTTLVPLYILDHIAERRYAGSRKANIWVTQPRRIAATSIARHVSRIRNWKCRSEVGGLIGYQVGLDKCVSKDTRITYMTSGCALQIIRTNRNLENITHLIIDEVHERDIDIELALLLAKDVLKRNKTIKVVIMSATVETDVYRNYFRVSASLTAFIIIKFSISIQSIRNFNPSNVGLPDLDDSSIKTFIFLLEHFDRYEQKTSKEKKRGAVLAFLPGLAEINRVYNAIQHAHGLKYDSFDIYRAHSMLPRNQQEENAMLTPPAPGRRKIILSTNICESSITIPDVTFVVDFCLAKRKIRDKQTNLEQLIPIWTSEENSDQRSGRAGRTQPGFAFRLVTKAFMKKDIPLSVTPEIMTSRLENTILLALKLLGALTLAPKTCPVEHTSVGGSDRREFWPIKNDAENDGDLTPMGHLMTCMPLDIEITRMLYYGYMFGLTYEAMVLAAGIRQEGFWIEDTTVSNSGKENFKAKVYWACGSQSDQIAIMNAFIKWHNKMPESYNSTNLFDTQKDEIKWCKQNGINWKAVREMHIFFDDIKDRMEAAGFLVGDLSNAEIAQQRTDMIGNLKLERLIKIVIAAGAFPHIYNIKPVDESEAKALVLPNDLVLNPLNTIFFECKPEVQPRDIAKAIKQEYHNTCGYVRNIFCHGNKIFVVFEGQSNTLYDYIGRVHREIVEVNERELQNAGDPNRKVSLGVVEALKKARVRRHERPSLGRLDVKKFQACKDYLHEEEITKIENGLVGIHEVSAYSRSSDSGNGPSPLGSDDRRLFFDENNNPIRRSSPTKKGDFLYDKEKVYMVKLKHQDIDTRFPTKMDTSDGTEYFGIVKFHNNLETIWVSQRHDETFYEHIDEEIAKHLPSSLSPQEISLEEPQLELNLLNERYLAPHRLGDYEDVKYHRCIILANVKSGKSALVQVQFVDYGDKVIVCRNEIRAIPEGKEFEWTRTSKNLAVEVKVRGFRQIPLLPTRYRRELLNRETGVKIKIFSTASFPVITADISMMDNTDFAEYYIQQGLGHRIEDSFIDVEGSWFWRGRKKVPKPLPKPRKPEETSTDKELQNDKNAESPKEKQETSSDDKVNKEASSEEIKKVSTDSGHGSGQQIKAPKKPGDFVDDYEIHYLEDIADKKNRDGSDQFCPENTLLRTGRLPKVQVNGPFNPLVHEAGCVFYCGESYPIKTKMRSINSVICIESSEEARQTVLLGNLVEIHRDNIQPKLTTLFSDIPDINFFLHALYSPLFYVRRSDDMEDYTNWNSYQDRTEYLHPGRNAQDFPPPYVTYCAGSGMVRQGQKPHHYESRLREEHLQPLFPEYDVQKHLTAEIDEQDVCSIQELRENIAYMAGTMEQKERSIKRLTEINRAQKDNRRLLCRYLSRARQTRSAVFNEFESKSCKKKKTWPSHDRTVYRERKEREKAEKEEKERQQADNWNTSSAVVK</sequence>
<dbReference type="Gene3D" id="1.20.120.1080">
    <property type="match status" value="1"/>
</dbReference>
<feature type="domain" description="Helicase ATP-binding" evidence="4">
    <location>
        <begin position="151"/>
        <end position="324"/>
    </location>
</feature>
<evidence type="ECO:0000256" key="3">
    <source>
        <dbReference type="SAM" id="MobiDB-lite"/>
    </source>
</evidence>
<dbReference type="InterPro" id="IPR001650">
    <property type="entry name" value="Helicase_C-like"/>
</dbReference>